<dbReference type="InterPro" id="IPR011990">
    <property type="entry name" value="TPR-like_helical_dom_sf"/>
</dbReference>
<name>A0A813ILJ9_POLGL</name>
<protein>
    <recommendedName>
        <fullName evidence="2">Glycosyltransferase 61 catalytic domain-containing protein</fullName>
    </recommendedName>
</protein>
<organism evidence="3 4">
    <name type="scientific">Polarella glacialis</name>
    <name type="common">Dinoflagellate</name>
    <dbReference type="NCBI Taxonomy" id="89957"/>
    <lineage>
        <taxon>Eukaryota</taxon>
        <taxon>Sar</taxon>
        <taxon>Alveolata</taxon>
        <taxon>Dinophyceae</taxon>
        <taxon>Suessiales</taxon>
        <taxon>Suessiaceae</taxon>
        <taxon>Polarella</taxon>
    </lineage>
</organism>
<accession>A0A813ILJ9</accession>
<dbReference type="InterPro" id="IPR049625">
    <property type="entry name" value="Glyco_transf_61_cat"/>
</dbReference>
<dbReference type="Proteomes" id="UP000626109">
    <property type="component" value="Unassembled WGS sequence"/>
</dbReference>
<gene>
    <name evidence="3" type="ORF">PGLA2088_LOCUS9511</name>
</gene>
<reference evidence="3" key="1">
    <citation type="submission" date="2021-02" db="EMBL/GenBank/DDBJ databases">
        <authorList>
            <person name="Dougan E. K."/>
            <person name="Rhodes N."/>
            <person name="Thang M."/>
            <person name="Chan C."/>
        </authorList>
    </citation>
    <scope>NUCLEOTIDE SEQUENCE</scope>
</reference>
<dbReference type="GO" id="GO:0016757">
    <property type="term" value="F:glycosyltransferase activity"/>
    <property type="evidence" value="ECO:0007669"/>
    <property type="project" value="InterPro"/>
</dbReference>
<dbReference type="EMBL" id="CAJNNW010010524">
    <property type="protein sequence ID" value="CAE8652188.1"/>
    <property type="molecule type" value="Genomic_DNA"/>
</dbReference>
<keyword evidence="1" id="KW-0732">Signal</keyword>
<feature type="signal peptide" evidence="1">
    <location>
        <begin position="1"/>
        <end position="25"/>
    </location>
</feature>
<proteinExistence type="predicted"/>
<dbReference type="Pfam" id="PF04577">
    <property type="entry name" value="Glyco_transf_61"/>
    <property type="match status" value="1"/>
</dbReference>
<dbReference type="AlphaFoldDB" id="A0A813ILJ9"/>
<evidence type="ECO:0000313" key="4">
    <source>
        <dbReference type="Proteomes" id="UP000626109"/>
    </source>
</evidence>
<dbReference type="SUPFAM" id="SSF48452">
    <property type="entry name" value="TPR-like"/>
    <property type="match status" value="1"/>
</dbReference>
<evidence type="ECO:0000256" key="1">
    <source>
        <dbReference type="SAM" id="SignalP"/>
    </source>
</evidence>
<feature type="domain" description="Glycosyltransferase 61 catalytic" evidence="2">
    <location>
        <begin position="362"/>
        <end position="565"/>
    </location>
</feature>
<comment type="caution">
    <text evidence="3">The sequence shown here is derived from an EMBL/GenBank/DDBJ whole genome shotgun (WGS) entry which is preliminary data.</text>
</comment>
<evidence type="ECO:0000313" key="3">
    <source>
        <dbReference type="EMBL" id="CAE8652188.1"/>
    </source>
</evidence>
<feature type="chain" id="PRO_5032873283" description="Glycosyltransferase 61 catalytic domain-containing protein" evidence="1">
    <location>
        <begin position="26"/>
        <end position="640"/>
    </location>
</feature>
<sequence>MRVTSFAAVLAVCAILCLLADAAGASEYDKRCNEIEEQAQAAGGLYTRGRQAEAFAAMDGARDSFRKAKELAPNEPQAFISLATALMNANQLNEALPLWRSAQKRVDDPATLAWLQGRERWTRFGKVSMRRDKVYSQGQGNVTAALLLMAKQLEIYPQSPVLLHDRATAKVMVSELPEERGEQAVSQAIASFKEAQEAAFQAWQAGLWQRSRAAPNCGSLGVISDWPAWWSSDNKDKGAMVSLKSTDIGSFQSESYGPRGEFQDQGSYVARFNDVGLSGEDGIIVDEKHCGIFIASAGPFVNLARNLQLLQTWGDPPSPYADGPRYSWLDFERGRFPNHGSVEKPKVVERVASLVQFASTSFFHLLTELLSRLWILQKSEVLSDPALKLVVPQDPRKDDGFIVSALRYWKIQEDRVIWWPRNVGPDVQLQVKELFYADWRPPASPEKDGGHCPSPRSALLGVRQMLLTSFTRSEPLQDRRLLIFASRQGVPAGGVVAMRSRLASRESLLKGLRQVAEEAGLEFIEFSGVSSAEDSAALFARARAVVGIHGGALTNMLFCREDADIFELGFATPLSGHYRHLGAALGLRTMLLPLKADDRGIGAAEVVLADMEAAIRSVRARLLPSHFGGSEGRTKTDAEL</sequence>
<dbReference type="Gene3D" id="1.25.40.10">
    <property type="entry name" value="Tetratricopeptide repeat domain"/>
    <property type="match status" value="1"/>
</dbReference>
<evidence type="ECO:0000259" key="2">
    <source>
        <dbReference type="Pfam" id="PF04577"/>
    </source>
</evidence>